<dbReference type="PANTHER" id="PTHR43649">
    <property type="entry name" value="ARABINOSE-BINDING PROTEIN-RELATED"/>
    <property type="match status" value="1"/>
</dbReference>
<dbReference type="AlphaFoldDB" id="A0A2C8Z602"/>
<name>A0A2C8Z602_9MICO</name>
<evidence type="ECO:0000313" key="5">
    <source>
        <dbReference type="Proteomes" id="UP000219440"/>
    </source>
</evidence>
<evidence type="ECO:0000313" key="4">
    <source>
        <dbReference type="EMBL" id="SOE59168.1"/>
    </source>
</evidence>
<dbReference type="Pfam" id="PF01547">
    <property type="entry name" value="SBP_bac_1"/>
    <property type="match status" value="1"/>
</dbReference>
<evidence type="ECO:0000256" key="3">
    <source>
        <dbReference type="SAM" id="MobiDB-lite"/>
    </source>
</evidence>
<feature type="region of interest" description="Disordered" evidence="3">
    <location>
        <begin position="1"/>
        <end position="67"/>
    </location>
</feature>
<evidence type="ECO:0000256" key="2">
    <source>
        <dbReference type="ARBA" id="ARBA00022448"/>
    </source>
</evidence>
<dbReference type="InterPro" id="IPR006059">
    <property type="entry name" value="SBP"/>
</dbReference>
<reference evidence="4 5" key="1">
    <citation type="submission" date="2017-09" db="EMBL/GenBank/DDBJ databases">
        <authorList>
            <person name="Ehlers B."/>
            <person name="Leendertz F.H."/>
        </authorList>
    </citation>
    <scope>NUCLEOTIDE SEQUENCE [LARGE SCALE GENOMIC DNA]</scope>
    <source>
        <strain evidence="4 5">CGMCC 1.05381</strain>
    </source>
</reference>
<dbReference type="PANTHER" id="PTHR43649:SF29">
    <property type="entry name" value="OSMOPROTECTIVE COMPOUNDS-BINDING PROTEIN GGTB"/>
    <property type="match status" value="1"/>
</dbReference>
<proteinExistence type="inferred from homology"/>
<keyword evidence="2" id="KW-0813">Transport</keyword>
<accession>A0A2C8Z602</accession>
<dbReference type="Gene3D" id="3.40.190.10">
    <property type="entry name" value="Periplasmic binding protein-like II"/>
    <property type="match status" value="2"/>
</dbReference>
<keyword evidence="5" id="KW-1185">Reference proteome</keyword>
<feature type="compositionally biased region" description="Basic and acidic residues" evidence="3">
    <location>
        <begin position="40"/>
        <end position="58"/>
    </location>
</feature>
<dbReference type="Proteomes" id="UP000219440">
    <property type="component" value="Unassembled WGS sequence"/>
</dbReference>
<sequence>MTGKPPTFRAGKSPSTRRFLGASRDVGGTASSSIPRHNSVHNDSKKCQEEARHAECHRPGGGVRFRPYRLQRPSPETGGDAQATAEITFLTFQSPNLTKEFWNKQVAEIQKEFPNLKVTIQYTPNLDCQGYAKQLLAMGNLPDVIWDVPLQDFVTAGALLPYDVADLADIDAPDTAGLVEDKHYALTLGAQVIPMIYYNKDVLEDLGIEVPTTYEELTAAAKTIEAAGLTPFLLGGGADTWASTIVLDGMITTDAVGANPDWVERRKAGEVSFTDPEFASAVEKWNALCAAGYFNADALTIDYSQLSAKFAAGDGIMYPMGIWAGTTKADFKVGVFPLPSRSGDVVQGLNYGQALGVSATTKNATRLRPSQSLARSEKAPTSLN</sequence>
<organism evidence="4 5">
    <name type="scientific">Salinibacterium xinjiangense</name>
    <dbReference type="NCBI Taxonomy" id="386302"/>
    <lineage>
        <taxon>Bacteria</taxon>
        <taxon>Bacillati</taxon>
        <taxon>Actinomycetota</taxon>
        <taxon>Actinomycetes</taxon>
        <taxon>Micrococcales</taxon>
        <taxon>Microbacteriaceae</taxon>
        <taxon>Salinibacterium</taxon>
    </lineage>
</organism>
<dbReference type="SUPFAM" id="SSF53850">
    <property type="entry name" value="Periplasmic binding protein-like II"/>
    <property type="match status" value="1"/>
</dbReference>
<evidence type="ECO:0000256" key="1">
    <source>
        <dbReference type="ARBA" id="ARBA00008520"/>
    </source>
</evidence>
<gene>
    <name evidence="4" type="ORF">SAMN06296378_0892</name>
</gene>
<comment type="similarity">
    <text evidence="1">Belongs to the bacterial solute-binding protein 1 family.</text>
</comment>
<dbReference type="InterPro" id="IPR050490">
    <property type="entry name" value="Bact_solute-bd_prot1"/>
</dbReference>
<protein>
    <submittedName>
        <fullName evidence="4">Extracellular solute-binding protein</fullName>
    </submittedName>
</protein>
<dbReference type="EMBL" id="OCST01000002">
    <property type="protein sequence ID" value="SOE59168.1"/>
    <property type="molecule type" value="Genomic_DNA"/>
</dbReference>